<keyword evidence="1" id="KW-1133">Transmembrane helix</keyword>
<evidence type="ECO:0000256" key="1">
    <source>
        <dbReference type="SAM" id="Phobius"/>
    </source>
</evidence>
<organism evidence="2 3">
    <name type="scientific">Micromonospora chalcea</name>
    <dbReference type="NCBI Taxonomy" id="1874"/>
    <lineage>
        <taxon>Bacteria</taxon>
        <taxon>Bacillati</taxon>
        <taxon>Actinomycetota</taxon>
        <taxon>Actinomycetes</taxon>
        <taxon>Micromonosporales</taxon>
        <taxon>Micromonosporaceae</taxon>
        <taxon>Micromonospora</taxon>
    </lineage>
</organism>
<proteinExistence type="predicted"/>
<evidence type="ECO:0000313" key="2">
    <source>
        <dbReference type="EMBL" id="RQW95168.1"/>
    </source>
</evidence>
<accession>A0ABX9Y734</accession>
<gene>
    <name evidence="2" type="ORF">DLJ60_07665</name>
</gene>
<sequence length="115" mass="12623">MALTGVVLILVLLAYVSLEALIYDPVFGSGPLSDVLGVVVPSLFVVAVAPLVSYRRRDAVAWLLPPLGLLLTARLAWRLTLLPYRDWPPRPEEARRCRRAPVGADEGTTLYQLEG</sequence>
<protein>
    <submittedName>
        <fullName evidence="2">Uncharacterized protein</fullName>
    </submittedName>
</protein>
<keyword evidence="1" id="KW-0812">Transmembrane</keyword>
<name>A0ABX9Y734_MICCH</name>
<comment type="caution">
    <text evidence="2">The sequence shown here is derived from an EMBL/GenBank/DDBJ whole genome shotgun (WGS) entry which is preliminary data.</text>
</comment>
<keyword evidence="3" id="KW-1185">Reference proteome</keyword>
<dbReference type="Proteomes" id="UP000274694">
    <property type="component" value="Unassembled WGS sequence"/>
</dbReference>
<reference evidence="2 3" key="1">
    <citation type="submission" date="2018-05" db="EMBL/GenBank/DDBJ databases">
        <title>Micromonospora from Atacama Desert.</title>
        <authorList>
            <person name="Carro L."/>
            <person name="Goodfellow M."/>
            <person name="Klenk H.-P."/>
        </authorList>
    </citation>
    <scope>NUCLEOTIDE SEQUENCE [LARGE SCALE GENOMIC DNA]</scope>
    <source>
        <strain evidence="2 3">LB41</strain>
    </source>
</reference>
<dbReference type="EMBL" id="QGTA01000135">
    <property type="protein sequence ID" value="RQW95168.1"/>
    <property type="molecule type" value="Genomic_DNA"/>
</dbReference>
<keyword evidence="1" id="KW-0472">Membrane</keyword>
<evidence type="ECO:0000313" key="3">
    <source>
        <dbReference type="Proteomes" id="UP000274694"/>
    </source>
</evidence>
<feature type="transmembrane region" description="Helical" evidence="1">
    <location>
        <begin position="34"/>
        <end position="52"/>
    </location>
</feature>
<feature type="transmembrane region" description="Helical" evidence="1">
    <location>
        <begin position="59"/>
        <end position="77"/>
    </location>
</feature>
<dbReference type="RefSeq" id="WP_064446297.1">
    <property type="nucleotide sequence ID" value="NZ_JBEPCC010000005.1"/>
</dbReference>